<accession>A0A6M3IRM6</accession>
<dbReference type="InterPro" id="IPR004843">
    <property type="entry name" value="Calcineurin-like_PHP"/>
</dbReference>
<evidence type="ECO:0000313" key="2">
    <source>
        <dbReference type="EMBL" id="QJA59908.1"/>
    </source>
</evidence>
<dbReference type="EMBL" id="MT141388">
    <property type="protein sequence ID" value="QJA59908.1"/>
    <property type="molecule type" value="Genomic_DNA"/>
</dbReference>
<dbReference type="Pfam" id="PF00149">
    <property type="entry name" value="Metallophos"/>
    <property type="match status" value="1"/>
</dbReference>
<organism evidence="2">
    <name type="scientific">viral metagenome</name>
    <dbReference type="NCBI Taxonomy" id="1070528"/>
    <lineage>
        <taxon>unclassified sequences</taxon>
        <taxon>metagenomes</taxon>
        <taxon>organismal metagenomes</taxon>
    </lineage>
</organism>
<feature type="domain" description="Calcineurin-like phosphoesterase" evidence="1">
    <location>
        <begin position="85"/>
        <end position="239"/>
    </location>
</feature>
<dbReference type="GO" id="GO:0016787">
    <property type="term" value="F:hydrolase activity"/>
    <property type="evidence" value="ECO:0007669"/>
    <property type="project" value="InterPro"/>
</dbReference>
<gene>
    <name evidence="2" type="ORF">MM415B01221_0017</name>
</gene>
<evidence type="ECO:0000259" key="1">
    <source>
        <dbReference type="Pfam" id="PF00149"/>
    </source>
</evidence>
<dbReference type="AlphaFoldDB" id="A0A6M3IRM6"/>
<name>A0A6M3IRM6_9ZZZZ</name>
<reference evidence="2" key="1">
    <citation type="submission" date="2020-03" db="EMBL/GenBank/DDBJ databases">
        <title>The deep terrestrial virosphere.</title>
        <authorList>
            <person name="Holmfeldt K."/>
            <person name="Nilsson E."/>
            <person name="Simone D."/>
            <person name="Lopez-Fernandez M."/>
            <person name="Wu X."/>
            <person name="de Brujin I."/>
            <person name="Lundin D."/>
            <person name="Andersson A."/>
            <person name="Bertilsson S."/>
            <person name="Dopson M."/>
        </authorList>
    </citation>
    <scope>NUCLEOTIDE SEQUENCE</scope>
    <source>
        <strain evidence="2">MM415B01221</strain>
    </source>
</reference>
<protein>
    <recommendedName>
        <fullName evidence="1">Calcineurin-like phosphoesterase domain-containing protein</fullName>
    </recommendedName>
</protein>
<proteinExistence type="predicted"/>
<dbReference type="InterPro" id="IPR029052">
    <property type="entry name" value="Metallo-depent_PP-like"/>
</dbReference>
<dbReference type="SUPFAM" id="SSF56300">
    <property type="entry name" value="Metallo-dependent phosphatases"/>
    <property type="match status" value="1"/>
</dbReference>
<sequence length="322" mass="37471">MTKRKRPEGEEFEDFCKQWDENDHEHKIRLAADYGVTYDTMKHWRSESEVPTRKQVKTIFSPPVKPPKVNVPLLFKTKSGISTAAIIGDTHNPYQDVEVIEVVENFLEQIQPDYLFYNGDINDFYQVSVFAKDPSRLGELQSDIDTTTAMFDRHSTAMPNTQKIFIEGTHENRWFKYLQDKAPAVSKLRSTNISELYKLEEFNISYVPFERGVLVNGVFLILHGDIVSVYSSYTAKRHFEKNGGSGMCNHTHRGGSFYKRDRFGMWGWWENFCLCSLNPDWIQNPNWQQGFSLVHFSDSGRFWVEQIPIVDNKFIYGGKIYG</sequence>